<evidence type="ECO:0000256" key="4">
    <source>
        <dbReference type="ARBA" id="ARBA00022723"/>
    </source>
</evidence>
<evidence type="ECO:0000313" key="8">
    <source>
        <dbReference type="EMBL" id="KAF2653553.1"/>
    </source>
</evidence>
<evidence type="ECO:0000256" key="5">
    <source>
        <dbReference type="ARBA" id="ARBA00023004"/>
    </source>
</evidence>
<evidence type="ECO:0000256" key="7">
    <source>
        <dbReference type="SAM" id="Phobius"/>
    </source>
</evidence>
<gene>
    <name evidence="8" type="ORF">K491DRAFT_717947</name>
</gene>
<dbReference type="GO" id="GO:0005506">
    <property type="term" value="F:iron ion binding"/>
    <property type="evidence" value="ECO:0007669"/>
    <property type="project" value="InterPro"/>
</dbReference>
<dbReference type="EMBL" id="MU004379">
    <property type="protein sequence ID" value="KAF2653553.1"/>
    <property type="molecule type" value="Genomic_DNA"/>
</dbReference>
<evidence type="ECO:0000256" key="3">
    <source>
        <dbReference type="ARBA" id="ARBA00022617"/>
    </source>
</evidence>
<dbReference type="OrthoDB" id="3366823at2759"/>
<organism evidence="8 9">
    <name type="scientific">Lophiostoma macrostomum CBS 122681</name>
    <dbReference type="NCBI Taxonomy" id="1314788"/>
    <lineage>
        <taxon>Eukaryota</taxon>
        <taxon>Fungi</taxon>
        <taxon>Dikarya</taxon>
        <taxon>Ascomycota</taxon>
        <taxon>Pezizomycotina</taxon>
        <taxon>Dothideomycetes</taxon>
        <taxon>Pleosporomycetidae</taxon>
        <taxon>Pleosporales</taxon>
        <taxon>Lophiostomataceae</taxon>
        <taxon>Lophiostoma</taxon>
    </lineage>
</organism>
<reference evidence="8" key="1">
    <citation type="journal article" date="2020" name="Stud. Mycol.">
        <title>101 Dothideomycetes genomes: a test case for predicting lifestyles and emergence of pathogens.</title>
        <authorList>
            <person name="Haridas S."/>
            <person name="Albert R."/>
            <person name="Binder M."/>
            <person name="Bloem J."/>
            <person name="Labutti K."/>
            <person name="Salamov A."/>
            <person name="Andreopoulos B."/>
            <person name="Baker S."/>
            <person name="Barry K."/>
            <person name="Bills G."/>
            <person name="Bluhm B."/>
            <person name="Cannon C."/>
            <person name="Castanera R."/>
            <person name="Culley D."/>
            <person name="Daum C."/>
            <person name="Ezra D."/>
            <person name="Gonzalez J."/>
            <person name="Henrissat B."/>
            <person name="Kuo A."/>
            <person name="Liang C."/>
            <person name="Lipzen A."/>
            <person name="Lutzoni F."/>
            <person name="Magnuson J."/>
            <person name="Mondo S."/>
            <person name="Nolan M."/>
            <person name="Ohm R."/>
            <person name="Pangilinan J."/>
            <person name="Park H.-J."/>
            <person name="Ramirez L."/>
            <person name="Alfaro M."/>
            <person name="Sun H."/>
            <person name="Tritt A."/>
            <person name="Yoshinaga Y."/>
            <person name="Zwiers L.-H."/>
            <person name="Turgeon B."/>
            <person name="Goodwin S."/>
            <person name="Spatafora J."/>
            <person name="Crous P."/>
            <person name="Grigoriev I."/>
        </authorList>
    </citation>
    <scope>NUCLEOTIDE SEQUENCE</scope>
    <source>
        <strain evidence="8">CBS 122681</strain>
    </source>
</reference>
<dbReference type="GO" id="GO:0016705">
    <property type="term" value="F:oxidoreductase activity, acting on paired donors, with incorporation or reduction of molecular oxygen"/>
    <property type="evidence" value="ECO:0007669"/>
    <property type="project" value="InterPro"/>
</dbReference>
<keyword evidence="3 6" id="KW-0349">Heme</keyword>
<dbReference type="PRINTS" id="PR00465">
    <property type="entry name" value="EP450IV"/>
</dbReference>
<name>A0A6A6T3S7_9PLEO</name>
<accession>A0A6A6T3S7</accession>
<dbReference type="PANTHER" id="PTHR24304:SF2">
    <property type="entry name" value="24-HYDROXYCHOLESTEROL 7-ALPHA-HYDROXYLASE"/>
    <property type="match status" value="1"/>
</dbReference>
<keyword evidence="7" id="KW-1133">Transmembrane helix</keyword>
<comment type="cofactor">
    <cofactor evidence="1 6">
        <name>heme</name>
        <dbReference type="ChEBI" id="CHEBI:30413"/>
    </cofactor>
</comment>
<evidence type="ECO:0000313" key="9">
    <source>
        <dbReference type="Proteomes" id="UP000799324"/>
    </source>
</evidence>
<evidence type="ECO:0000256" key="6">
    <source>
        <dbReference type="PIRSR" id="PIRSR602403-1"/>
    </source>
</evidence>
<dbReference type="GO" id="GO:0020037">
    <property type="term" value="F:heme binding"/>
    <property type="evidence" value="ECO:0007669"/>
    <property type="project" value="InterPro"/>
</dbReference>
<keyword evidence="9" id="KW-1185">Reference proteome</keyword>
<evidence type="ECO:0000256" key="2">
    <source>
        <dbReference type="ARBA" id="ARBA00010617"/>
    </source>
</evidence>
<dbReference type="InterPro" id="IPR050529">
    <property type="entry name" value="CYP450_sterol_14alpha_dmase"/>
</dbReference>
<dbReference type="CDD" id="cd11040">
    <property type="entry name" value="CYP7_CYP8-like"/>
    <property type="match status" value="1"/>
</dbReference>
<dbReference type="GO" id="GO:0008395">
    <property type="term" value="F:steroid hydroxylase activity"/>
    <property type="evidence" value="ECO:0007669"/>
    <property type="project" value="TreeGrafter"/>
</dbReference>
<keyword evidence="7" id="KW-0472">Membrane</keyword>
<keyword evidence="4 6" id="KW-0479">Metal-binding</keyword>
<dbReference type="InterPro" id="IPR001128">
    <property type="entry name" value="Cyt_P450"/>
</dbReference>
<dbReference type="AlphaFoldDB" id="A0A6A6T3S7"/>
<keyword evidence="7" id="KW-0812">Transmembrane</keyword>
<dbReference type="InterPro" id="IPR002403">
    <property type="entry name" value="Cyt_P450_E_grp-IV"/>
</dbReference>
<sequence>MSILTRFVSSPPDYTAWVLLIGIIGMPITHWLFLRAFESHQCKSPPSASYRIPFLDHTRAFAEGGARLCQTLKAQTGARVPLLFDLPGTKVILLTSPNIIRGTLYNTSVFATNKLRSRFVRNVLKYTRKAAKIIENDTSGGDPRPLPGSRVAPNQRILRMQHESTFELISSKHGMAAVSSQFSRIFEEGLMTHGINNDWKEMDDLFVFIRELAGHSGIGALCGPQLFKEEPQFLDLFWAFDRNIHFYHMGYPEWLRPEAKQARQRCMQALSRWRRKAVQATSGPNYPKDKLWDEHWGFKGMRLRNELYDRFGDIDDTGRNGADLGFLWAANCNLVNTIYYFILALLRDKSVRERCLEEMEVARIPSETKDGLPRFDYNLLMKQPLLQSVLNETLRTEVTSLIARTIEKDHKIEGYTLPKNALSCVSIAVEHNDKSRWETRPGAENHPVEQFWPERFLDQEQLKTKCPHQSPQVSMKNLEGTFIPFGIGHYMCPGRHFAVRTIVSIAAMFIDSYDVEPKEEDSWDSTERDYTTFGYAILRPVQPMPFRIRRKL</sequence>
<feature type="transmembrane region" description="Helical" evidence="7">
    <location>
        <begin position="14"/>
        <end position="34"/>
    </location>
</feature>
<evidence type="ECO:0000256" key="1">
    <source>
        <dbReference type="ARBA" id="ARBA00001971"/>
    </source>
</evidence>
<keyword evidence="5 6" id="KW-0408">Iron</keyword>
<protein>
    <submittedName>
        <fullName evidence="8">Cytochrome P450</fullName>
    </submittedName>
</protein>
<feature type="binding site" description="axial binding residue" evidence="6">
    <location>
        <position position="492"/>
    </location>
    <ligand>
        <name>heme</name>
        <dbReference type="ChEBI" id="CHEBI:30413"/>
    </ligand>
    <ligandPart>
        <name>Fe</name>
        <dbReference type="ChEBI" id="CHEBI:18248"/>
    </ligandPart>
</feature>
<dbReference type="InterPro" id="IPR036396">
    <property type="entry name" value="Cyt_P450_sf"/>
</dbReference>
<dbReference type="Pfam" id="PF00067">
    <property type="entry name" value="p450"/>
    <property type="match status" value="1"/>
</dbReference>
<comment type="similarity">
    <text evidence="2">Belongs to the cytochrome P450 family.</text>
</comment>
<dbReference type="PANTHER" id="PTHR24304">
    <property type="entry name" value="CYTOCHROME P450 FAMILY 7"/>
    <property type="match status" value="1"/>
</dbReference>
<dbReference type="SUPFAM" id="SSF48264">
    <property type="entry name" value="Cytochrome P450"/>
    <property type="match status" value="1"/>
</dbReference>
<dbReference type="Gene3D" id="1.10.630.10">
    <property type="entry name" value="Cytochrome P450"/>
    <property type="match status" value="1"/>
</dbReference>
<dbReference type="Proteomes" id="UP000799324">
    <property type="component" value="Unassembled WGS sequence"/>
</dbReference>
<proteinExistence type="inferred from homology"/>